<comment type="miscellaneous">
    <text evidence="9">This enzyme catalyzes only one turnover and therefore is not strictly catalytic. According to one definition, an enzyme is a biocatalyst that acts repeatedly and over many reaction cycles.</text>
</comment>
<keyword evidence="7 9" id="KW-0234">DNA repair</keyword>
<dbReference type="InterPro" id="IPR036217">
    <property type="entry name" value="MethylDNA_cys_MeTrfase_DNAb"/>
</dbReference>
<dbReference type="GO" id="GO:0005737">
    <property type="term" value="C:cytoplasm"/>
    <property type="evidence" value="ECO:0007669"/>
    <property type="project" value="UniProtKB-SubCell"/>
</dbReference>
<keyword evidence="3 9" id="KW-0963">Cytoplasm</keyword>
<dbReference type="GO" id="GO:0006307">
    <property type="term" value="P:DNA alkylation repair"/>
    <property type="evidence" value="ECO:0007669"/>
    <property type="project" value="UniProtKB-UniRule"/>
</dbReference>
<dbReference type="InterPro" id="IPR023546">
    <property type="entry name" value="MGMT"/>
</dbReference>
<dbReference type="InterPro" id="IPR036631">
    <property type="entry name" value="MGMT_N_sf"/>
</dbReference>
<evidence type="ECO:0000259" key="10">
    <source>
        <dbReference type="Pfam" id="PF01035"/>
    </source>
</evidence>
<dbReference type="InterPro" id="IPR014048">
    <property type="entry name" value="MethylDNA_cys_MeTrfase_DNA-bd"/>
</dbReference>
<keyword evidence="5 9" id="KW-0808">Transferase</keyword>
<accession>A0A927JAG9</accession>
<dbReference type="NCBIfam" id="TIGR00589">
    <property type="entry name" value="ogt"/>
    <property type="match status" value="1"/>
</dbReference>
<dbReference type="Gene3D" id="3.30.160.70">
    <property type="entry name" value="Methylated DNA-protein cysteine methyltransferase domain"/>
    <property type="match status" value="1"/>
</dbReference>
<proteinExistence type="inferred from homology"/>
<dbReference type="Pfam" id="PF01035">
    <property type="entry name" value="DNA_binding_1"/>
    <property type="match status" value="1"/>
</dbReference>
<evidence type="ECO:0000256" key="6">
    <source>
        <dbReference type="ARBA" id="ARBA00022763"/>
    </source>
</evidence>
<dbReference type="GO" id="GO:0003908">
    <property type="term" value="F:methylated-DNA-[protein]-cysteine S-methyltransferase activity"/>
    <property type="evidence" value="ECO:0007669"/>
    <property type="project" value="UniProtKB-UniRule"/>
</dbReference>
<dbReference type="RefSeq" id="WP_192038095.1">
    <property type="nucleotide sequence ID" value="NZ_JACYWE010000002.1"/>
</dbReference>
<evidence type="ECO:0000256" key="2">
    <source>
        <dbReference type="ARBA" id="ARBA00008711"/>
    </source>
</evidence>
<evidence type="ECO:0000256" key="7">
    <source>
        <dbReference type="ARBA" id="ARBA00023204"/>
    </source>
</evidence>
<dbReference type="PANTHER" id="PTHR10815:SF12">
    <property type="entry name" value="METHYLATED-DNA--PROTEIN-CYSTEINE METHYLTRANSFERASE, INDUCIBLE"/>
    <property type="match status" value="1"/>
</dbReference>
<comment type="catalytic activity">
    <reaction evidence="8 9">
        <text>a 6-O-methyl-2'-deoxyguanosine in DNA + L-cysteinyl-[protein] = S-methyl-L-cysteinyl-[protein] + a 2'-deoxyguanosine in DNA</text>
        <dbReference type="Rhea" id="RHEA:24000"/>
        <dbReference type="Rhea" id="RHEA-COMP:10131"/>
        <dbReference type="Rhea" id="RHEA-COMP:10132"/>
        <dbReference type="Rhea" id="RHEA-COMP:11367"/>
        <dbReference type="Rhea" id="RHEA-COMP:11368"/>
        <dbReference type="ChEBI" id="CHEBI:29950"/>
        <dbReference type="ChEBI" id="CHEBI:82612"/>
        <dbReference type="ChEBI" id="CHEBI:85445"/>
        <dbReference type="ChEBI" id="CHEBI:85448"/>
        <dbReference type="EC" id="2.1.1.63"/>
    </reaction>
</comment>
<comment type="subcellular location">
    <subcellularLocation>
        <location evidence="9">Cytoplasm</location>
    </subcellularLocation>
</comment>
<dbReference type="CDD" id="cd06445">
    <property type="entry name" value="ATase"/>
    <property type="match status" value="1"/>
</dbReference>
<evidence type="ECO:0000256" key="9">
    <source>
        <dbReference type="HAMAP-Rule" id="MF_00772"/>
    </source>
</evidence>
<comment type="function">
    <text evidence="9">Involved in the cellular defense against the biological effects of O6-methylguanine (O6-MeG) and O4-methylthymine (O4-MeT) in DNA. Repairs the methylated nucleobase in DNA by stoichiometrically transferring the methyl group to a cysteine residue in the enzyme. This is a suicide reaction: the enzyme is irreversibly inactivated.</text>
</comment>
<comment type="similarity">
    <text evidence="2 9">Belongs to the MGMT family.</text>
</comment>
<evidence type="ECO:0000256" key="3">
    <source>
        <dbReference type="ARBA" id="ARBA00022490"/>
    </source>
</evidence>
<organism evidence="12 13">
    <name type="scientific">Lolliginicoccus lacisalsi</name>
    <dbReference type="NCBI Taxonomy" id="2742202"/>
    <lineage>
        <taxon>Bacteria</taxon>
        <taxon>Bacillati</taxon>
        <taxon>Actinomycetota</taxon>
        <taxon>Actinomycetes</taxon>
        <taxon>Mycobacteriales</taxon>
        <taxon>Hoyosellaceae</taxon>
        <taxon>Lolliginicoccus</taxon>
    </lineage>
</organism>
<feature type="domain" description="Methylguanine DNA methyltransferase ribonuclease-like" evidence="11">
    <location>
        <begin position="47"/>
        <end position="119"/>
    </location>
</feature>
<dbReference type="Proteomes" id="UP000642993">
    <property type="component" value="Unassembled WGS sequence"/>
</dbReference>
<evidence type="ECO:0000256" key="4">
    <source>
        <dbReference type="ARBA" id="ARBA00022603"/>
    </source>
</evidence>
<evidence type="ECO:0000256" key="1">
    <source>
        <dbReference type="ARBA" id="ARBA00001286"/>
    </source>
</evidence>
<evidence type="ECO:0000313" key="13">
    <source>
        <dbReference type="Proteomes" id="UP000642993"/>
    </source>
</evidence>
<evidence type="ECO:0000259" key="11">
    <source>
        <dbReference type="Pfam" id="PF02870"/>
    </source>
</evidence>
<keyword evidence="6 9" id="KW-0227">DNA damage</keyword>
<dbReference type="Pfam" id="PF02870">
    <property type="entry name" value="Methyltransf_1N"/>
    <property type="match status" value="1"/>
</dbReference>
<dbReference type="EMBL" id="JACYWE010000002">
    <property type="protein sequence ID" value="MBD8505604.1"/>
    <property type="molecule type" value="Genomic_DNA"/>
</dbReference>
<dbReference type="Gene3D" id="1.10.10.10">
    <property type="entry name" value="Winged helix-like DNA-binding domain superfamily/Winged helix DNA-binding domain"/>
    <property type="match status" value="1"/>
</dbReference>
<reference evidence="12" key="1">
    <citation type="submission" date="2020-09" db="EMBL/GenBank/DDBJ databases">
        <title>Hoyosella lacisalsi sp. nov., a halotolerant actinobacterium isolated from soil of Lake Gudzhirganskoe.</title>
        <authorList>
            <person name="Yang Q."/>
            <person name="Guo P.Y."/>
            <person name="Liu S.W."/>
            <person name="Li F.N."/>
            <person name="Sun C.H."/>
        </authorList>
    </citation>
    <scope>NUCLEOTIDE SEQUENCE</scope>
    <source>
        <strain evidence="12">G463</strain>
    </source>
</reference>
<dbReference type="InterPro" id="IPR001497">
    <property type="entry name" value="MethylDNA_cys_MeTrfase_AS"/>
</dbReference>
<dbReference type="PANTHER" id="PTHR10815">
    <property type="entry name" value="METHYLATED-DNA--PROTEIN-CYSTEINE METHYLTRANSFERASE"/>
    <property type="match status" value="1"/>
</dbReference>
<dbReference type="FunFam" id="1.10.10.10:FF:000214">
    <property type="entry name" value="Methylated-DNA--protein-cysteine methyltransferase"/>
    <property type="match status" value="1"/>
</dbReference>
<keyword evidence="13" id="KW-1185">Reference proteome</keyword>
<gene>
    <name evidence="12" type="ORF">HT102_03775</name>
</gene>
<evidence type="ECO:0000313" key="12">
    <source>
        <dbReference type="EMBL" id="MBD8505604.1"/>
    </source>
</evidence>
<protein>
    <recommendedName>
        <fullName evidence="9">Methylated-DNA--protein-cysteine methyltransferase</fullName>
        <ecNumber evidence="9">2.1.1.63</ecNumber>
    </recommendedName>
    <alternativeName>
        <fullName evidence="9">6-O-methylguanine-DNA methyltransferase</fullName>
        <shortName evidence="9">MGMT</shortName>
    </alternativeName>
    <alternativeName>
        <fullName evidence="9">O-6-methylguanine-DNA-alkyltransferase</fullName>
    </alternativeName>
</protein>
<dbReference type="InterPro" id="IPR036388">
    <property type="entry name" value="WH-like_DNA-bd_sf"/>
</dbReference>
<comment type="catalytic activity">
    <reaction evidence="1 9">
        <text>a 4-O-methyl-thymidine in DNA + L-cysteinyl-[protein] = a thymidine in DNA + S-methyl-L-cysteinyl-[protein]</text>
        <dbReference type="Rhea" id="RHEA:53428"/>
        <dbReference type="Rhea" id="RHEA-COMP:10131"/>
        <dbReference type="Rhea" id="RHEA-COMP:10132"/>
        <dbReference type="Rhea" id="RHEA-COMP:13555"/>
        <dbReference type="Rhea" id="RHEA-COMP:13556"/>
        <dbReference type="ChEBI" id="CHEBI:29950"/>
        <dbReference type="ChEBI" id="CHEBI:82612"/>
        <dbReference type="ChEBI" id="CHEBI:137386"/>
        <dbReference type="ChEBI" id="CHEBI:137387"/>
        <dbReference type="EC" id="2.1.1.63"/>
    </reaction>
</comment>
<comment type="caution">
    <text evidence="12">The sequence shown here is derived from an EMBL/GenBank/DDBJ whole genome shotgun (WGS) entry which is preliminary data.</text>
</comment>
<dbReference type="PROSITE" id="PS00374">
    <property type="entry name" value="MGMT"/>
    <property type="match status" value="1"/>
</dbReference>
<dbReference type="AlphaFoldDB" id="A0A927JAG9"/>
<keyword evidence="4 9" id="KW-0489">Methyltransferase</keyword>
<dbReference type="InterPro" id="IPR008332">
    <property type="entry name" value="MethylG_MeTrfase_N"/>
</dbReference>
<dbReference type="HAMAP" id="MF_00772">
    <property type="entry name" value="OGT"/>
    <property type="match status" value="1"/>
</dbReference>
<name>A0A927JAG9_9ACTN</name>
<evidence type="ECO:0000256" key="8">
    <source>
        <dbReference type="ARBA" id="ARBA00049348"/>
    </source>
</evidence>
<feature type="active site" description="Nucleophile; methyl group acceptor" evidence="9">
    <location>
        <position position="176"/>
    </location>
</feature>
<evidence type="ECO:0000256" key="5">
    <source>
        <dbReference type="ARBA" id="ARBA00022679"/>
    </source>
</evidence>
<dbReference type="SUPFAM" id="SSF53155">
    <property type="entry name" value="Methylated DNA-protein cysteine methyltransferase domain"/>
    <property type="match status" value="1"/>
</dbReference>
<dbReference type="EC" id="2.1.1.63" evidence="9"/>
<feature type="domain" description="Methylated-DNA-[protein]-cysteine S-methyltransferase DNA binding" evidence="10">
    <location>
        <begin position="126"/>
        <end position="204"/>
    </location>
</feature>
<dbReference type="GO" id="GO:0032259">
    <property type="term" value="P:methylation"/>
    <property type="evidence" value="ECO:0007669"/>
    <property type="project" value="UniProtKB-KW"/>
</dbReference>
<dbReference type="SUPFAM" id="SSF46767">
    <property type="entry name" value="Methylated DNA-protein cysteine methyltransferase, C-terminal domain"/>
    <property type="match status" value="1"/>
</dbReference>
<sequence>MNQPLETLPPDLLRSLAASSPAHLATLRDRPGQQAAREELLDVAICTTDTPVGELLLAATTTGLARIAFANEDRDHVLEQLSRVLGPRILTSPRALDQARRELDEYFARSRTSFTIPLDWSLTHGFRRTVQEYLPRIAYGRTSSYKDVADAVGNARAIRAVGTACATNPLPIVVPCHRVLRSDGSLGGYLGGLDSKTLLLELERG</sequence>